<evidence type="ECO:0000256" key="3">
    <source>
        <dbReference type="ARBA" id="ARBA00022475"/>
    </source>
</evidence>
<keyword evidence="9" id="KW-0636">Prenylation</keyword>
<comment type="caution">
    <text evidence="10">The sequence shown here is derived from an EMBL/GenBank/DDBJ whole genome shotgun (WGS) entry which is preliminary data.</text>
</comment>
<evidence type="ECO:0000313" key="10">
    <source>
        <dbReference type="EMBL" id="KAF8888171.1"/>
    </source>
</evidence>
<protein>
    <submittedName>
        <fullName evidence="10">Ras-related protein Rac1-like protein</fullName>
    </submittedName>
</protein>
<dbReference type="Pfam" id="PF00071">
    <property type="entry name" value="Ras"/>
    <property type="match status" value="1"/>
</dbReference>
<gene>
    <name evidence="10" type="ORF">CPB84DRAFT_1474539</name>
</gene>
<keyword evidence="6" id="KW-0342">GTP-binding</keyword>
<name>A0A9P5NIB1_GYMJU</name>
<dbReference type="EMBL" id="JADNYJ010000086">
    <property type="protein sequence ID" value="KAF8888171.1"/>
    <property type="molecule type" value="Genomic_DNA"/>
</dbReference>
<evidence type="ECO:0000256" key="4">
    <source>
        <dbReference type="ARBA" id="ARBA00022481"/>
    </source>
</evidence>
<dbReference type="OrthoDB" id="19923at2759"/>
<keyword evidence="11" id="KW-1185">Reference proteome</keyword>
<organism evidence="10 11">
    <name type="scientific">Gymnopilus junonius</name>
    <name type="common">Spectacular rustgill mushroom</name>
    <name type="synonym">Gymnopilus spectabilis subsp. junonius</name>
    <dbReference type="NCBI Taxonomy" id="109634"/>
    <lineage>
        <taxon>Eukaryota</taxon>
        <taxon>Fungi</taxon>
        <taxon>Dikarya</taxon>
        <taxon>Basidiomycota</taxon>
        <taxon>Agaricomycotina</taxon>
        <taxon>Agaricomycetes</taxon>
        <taxon>Agaricomycetidae</taxon>
        <taxon>Agaricales</taxon>
        <taxon>Agaricineae</taxon>
        <taxon>Hymenogastraceae</taxon>
        <taxon>Gymnopilus</taxon>
    </lineage>
</organism>
<keyword evidence="4" id="KW-0488">Methylation</keyword>
<dbReference type="PROSITE" id="PS51420">
    <property type="entry name" value="RHO"/>
    <property type="match status" value="1"/>
</dbReference>
<evidence type="ECO:0000256" key="1">
    <source>
        <dbReference type="ARBA" id="ARBA00004342"/>
    </source>
</evidence>
<dbReference type="PROSITE" id="PS51421">
    <property type="entry name" value="RAS"/>
    <property type="match status" value="1"/>
</dbReference>
<sequence>MRMPVLKIVAVGDSGVGKTCLYISYTTRSFPTAYIPTVFDGYVAEHEVNGVTMPVGLWDTIGSDDYGITRIRPLNYIQADVFLLCFSLVDPNSFDNVLKKWAPELQHHAPPDAQIVLVGTKVDLRNEIQASENSIGHSSPRTWIDYQEGLFMRQNINAAAYCECSALTLEGVDNVFQQAMKCAVQPSRTKKKKRSCIVV</sequence>
<dbReference type="Gene3D" id="3.40.50.300">
    <property type="entry name" value="P-loop containing nucleotide triphosphate hydrolases"/>
    <property type="match status" value="1"/>
</dbReference>
<evidence type="ECO:0000256" key="7">
    <source>
        <dbReference type="ARBA" id="ARBA00023136"/>
    </source>
</evidence>
<dbReference type="FunFam" id="3.40.50.300:FF:000983">
    <property type="entry name" value="Rho family GTPase"/>
    <property type="match status" value="1"/>
</dbReference>
<dbReference type="GO" id="GO:0005886">
    <property type="term" value="C:plasma membrane"/>
    <property type="evidence" value="ECO:0007669"/>
    <property type="project" value="UniProtKB-SubCell"/>
</dbReference>
<dbReference type="InterPro" id="IPR003578">
    <property type="entry name" value="Small_GTPase_Rho"/>
</dbReference>
<dbReference type="InterPro" id="IPR001806">
    <property type="entry name" value="Small_GTPase"/>
</dbReference>
<dbReference type="AlphaFoldDB" id="A0A9P5NIB1"/>
<dbReference type="InterPro" id="IPR005225">
    <property type="entry name" value="Small_GTP-bd"/>
</dbReference>
<dbReference type="GO" id="GO:0005525">
    <property type="term" value="F:GTP binding"/>
    <property type="evidence" value="ECO:0007669"/>
    <property type="project" value="UniProtKB-KW"/>
</dbReference>
<evidence type="ECO:0000256" key="9">
    <source>
        <dbReference type="ARBA" id="ARBA00023289"/>
    </source>
</evidence>
<proteinExistence type="inferred from homology"/>
<evidence type="ECO:0000256" key="2">
    <source>
        <dbReference type="ARBA" id="ARBA00010142"/>
    </source>
</evidence>
<dbReference type="PROSITE" id="PS51419">
    <property type="entry name" value="RAB"/>
    <property type="match status" value="1"/>
</dbReference>
<dbReference type="GO" id="GO:0003924">
    <property type="term" value="F:GTPase activity"/>
    <property type="evidence" value="ECO:0007669"/>
    <property type="project" value="InterPro"/>
</dbReference>
<reference evidence="10" key="1">
    <citation type="submission" date="2020-11" db="EMBL/GenBank/DDBJ databases">
        <authorList>
            <consortium name="DOE Joint Genome Institute"/>
            <person name="Ahrendt S."/>
            <person name="Riley R."/>
            <person name="Andreopoulos W."/>
            <person name="LaButti K."/>
            <person name="Pangilinan J."/>
            <person name="Ruiz-duenas F.J."/>
            <person name="Barrasa J.M."/>
            <person name="Sanchez-Garcia M."/>
            <person name="Camarero S."/>
            <person name="Miyauchi S."/>
            <person name="Serrano A."/>
            <person name="Linde D."/>
            <person name="Babiker R."/>
            <person name="Drula E."/>
            <person name="Ayuso-Fernandez I."/>
            <person name="Pacheco R."/>
            <person name="Padilla G."/>
            <person name="Ferreira P."/>
            <person name="Barriuso J."/>
            <person name="Kellner H."/>
            <person name="Castanera R."/>
            <person name="Alfaro M."/>
            <person name="Ramirez L."/>
            <person name="Pisabarro A.G."/>
            <person name="Kuo A."/>
            <person name="Tritt A."/>
            <person name="Lipzen A."/>
            <person name="He G."/>
            <person name="Yan M."/>
            <person name="Ng V."/>
            <person name="Cullen D."/>
            <person name="Martin F."/>
            <person name="Rosso M.-N."/>
            <person name="Henrissat B."/>
            <person name="Hibbett D."/>
            <person name="Martinez A.T."/>
            <person name="Grigoriev I.V."/>
        </authorList>
    </citation>
    <scope>NUCLEOTIDE SEQUENCE</scope>
    <source>
        <strain evidence="10">AH 44721</strain>
    </source>
</reference>
<evidence type="ECO:0000256" key="6">
    <source>
        <dbReference type="ARBA" id="ARBA00023134"/>
    </source>
</evidence>
<comment type="subcellular location">
    <subcellularLocation>
        <location evidence="1">Cell membrane</location>
        <topology evidence="1">Lipid-anchor</topology>
        <orientation evidence="1">Cytoplasmic side</orientation>
    </subcellularLocation>
</comment>
<dbReference type="SMART" id="SM00174">
    <property type="entry name" value="RHO"/>
    <property type="match status" value="1"/>
</dbReference>
<dbReference type="SMART" id="SM00175">
    <property type="entry name" value="RAB"/>
    <property type="match status" value="1"/>
</dbReference>
<evidence type="ECO:0000313" key="11">
    <source>
        <dbReference type="Proteomes" id="UP000724874"/>
    </source>
</evidence>
<keyword evidence="7" id="KW-0472">Membrane</keyword>
<dbReference type="NCBIfam" id="TIGR00231">
    <property type="entry name" value="small_GTP"/>
    <property type="match status" value="1"/>
</dbReference>
<keyword evidence="3" id="KW-1003">Cell membrane</keyword>
<comment type="similarity">
    <text evidence="2">Belongs to the small GTPase superfamily. Rho family.</text>
</comment>
<evidence type="ECO:0000256" key="8">
    <source>
        <dbReference type="ARBA" id="ARBA00023288"/>
    </source>
</evidence>
<dbReference type="SMART" id="SM00173">
    <property type="entry name" value="RAS"/>
    <property type="match status" value="1"/>
</dbReference>
<dbReference type="Proteomes" id="UP000724874">
    <property type="component" value="Unassembled WGS sequence"/>
</dbReference>
<dbReference type="PANTHER" id="PTHR24072">
    <property type="entry name" value="RHO FAMILY GTPASE"/>
    <property type="match status" value="1"/>
</dbReference>
<dbReference type="InterPro" id="IPR027417">
    <property type="entry name" value="P-loop_NTPase"/>
</dbReference>
<dbReference type="PRINTS" id="PR00449">
    <property type="entry name" value="RASTRNSFRMNG"/>
</dbReference>
<evidence type="ECO:0000256" key="5">
    <source>
        <dbReference type="ARBA" id="ARBA00022741"/>
    </source>
</evidence>
<dbReference type="SUPFAM" id="SSF52540">
    <property type="entry name" value="P-loop containing nucleoside triphosphate hydrolases"/>
    <property type="match status" value="1"/>
</dbReference>
<dbReference type="GO" id="GO:0007264">
    <property type="term" value="P:small GTPase-mediated signal transduction"/>
    <property type="evidence" value="ECO:0007669"/>
    <property type="project" value="InterPro"/>
</dbReference>
<keyword evidence="8" id="KW-0449">Lipoprotein</keyword>
<dbReference type="CDD" id="cd00157">
    <property type="entry name" value="Rho"/>
    <property type="match status" value="1"/>
</dbReference>
<keyword evidence="5" id="KW-0547">Nucleotide-binding</keyword>
<accession>A0A9P5NIB1</accession>